<keyword evidence="1" id="KW-0732">Signal</keyword>
<sequence length="204" mass="21471">MKNALGRTALTLSLLTSLTGCPLLLIGAAGAAGGGVLAAADRRTLPTQVEDRRIQSIANARFIRALPDEAHISTTVFNRRVLLTGEVPGETEKQKAESMVREIANVGGIVNELAIRGASSIGARSMDAYLTTRVKAALVAAKHLSANNLKVVTERSIVYLMGLVSIDEGKRAAAVASQVPGVQQVVTVYEYIQQKPAPVSTAPE</sequence>
<feature type="domain" description="BON" evidence="2">
    <location>
        <begin position="126"/>
        <end position="196"/>
    </location>
</feature>
<proteinExistence type="predicted"/>
<dbReference type="SMART" id="SM00749">
    <property type="entry name" value="BON"/>
    <property type="match status" value="2"/>
</dbReference>
<comment type="caution">
    <text evidence="3">The sequence shown here is derived from an EMBL/GenBank/DDBJ whole genome shotgun (WGS) entry which is preliminary data.</text>
</comment>
<evidence type="ECO:0000256" key="1">
    <source>
        <dbReference type="ARBA" id="ARBA00022729"/>
    </source>
</evidence>
<reference evidence="3 4" key="1">
    <citation type="submission" date="2011-08" db="EMBL/GenBank/DDBJ databases">
        <title>The genome of the obligate endobacterium of an arbuscular mycorrhizal fungus reveals an interphylum network of nutritional interactions.</title>
        <authorList>
            <person name="Ghignone S."/>
            <person name="Salvioli A."/>
            <person name="Anca I."/>
            <person name="Lumini E."/>
            <person name="Ortu G."/>
            <person name="Petiti L."/>
            <person name="Cruveiller S."/>
            <person name="Bianciotto V."/>
            <person name="Piffanelli P."/>
            <person name="Lanfranco L."/>
            <person name="Bonfante P."/>
        </authorList>
    </citation>
    <scope>NUCLEOTIDE SEQUENCE [LARGE SCALE GENOMIC DNA]</scope>
    <source>
        <strain evidence="3 4">BEG34</strain>
    </source>
</reference>
<dbReference type="PANTHER" id="PTHR34606:SF4">
    <property type="entry name" value="OUTER MEMBRANE LIPOPROTEIN DOLP"/>
    <property type="match status" value="1"/>
</dbReference>
<dbReference type="PANTHER" id="PTHR34606">
    <property type="entry name" value="BON DOMAIN-CONTAINING PROTEIN"/>
    <property type="match status" value="1"/>
</dbReference>
<dbReference type="InterPro" id="IPR051686">
    <property type="entry name" value="Lipoprotein_DolP"/>
</dbReference>
<dbReference type="EMBL" id="CAFB01000034">
    <property type="protein sequence ID" value="CCD28732.1"/>
    <property type="molecule type" value="Genomic_DNA"/>
</dbReference>
<dbReference type="InterPro" id="IPR007055">
    <property type="entry name" value="BON_dom"/>
</dbReference>
<organism evidence="3 4">
    <name type="scientific">Candidatus Glomeribacter gigasporarum BEG34</name>
    <dbReference type="NCBI Taxonomy" id="1070319"/>
    <lineage>
        <taxon>Bacteria</taxon>
        <taxon>Pseudomonadati</taxon>
        <taxon>Pseudomonadota</taxon>
        <taxon>Betaproteobacteria</taxon>
        <taxon>Burkholderiales</taxon>
        <taxon>Burkholderiaceae</taxon>
        <taxon>Candidatus Glomeribacter</taxon>
    </lineage>
</organism>
<gene>
    <name evidence="3" type="ORF">CAGGBEG34_180036</name>
</gene>
<dbReference type="Gene3D" id="3.30.1340.30">
    <property type="match status" value="1"/>
</dbReference>
<dbReference type="Pfam" id="PF04972">
    <property type="entry name" value="BON"/>
    <property type="match status" value="2"/>
</dbReference>
<evidence type="ECO:0000259" key="2">
    <source>
        <dbReference type="PROSITE" id="PS50914"/>
    </source>
</evidence>
<evidence type="ECO:0000313" key="4">
    <source>
        <dbReference type="Proteomes" id="UP000054051"/>
    </source>
</evidence>
<dbReference type="PROSITE" id="PS50914">
    <property type="entry name" value="BON"/>
    <property type="match status" value="2"/>
</dbReference>
<name>G2J7I7_9BURK</name>
<dbReference type="eggNOG" id="COG2823">
    <property type="taxonomic scope" value="Bacteria"/>
</dbReference>
<dbReference type="OrthoDB" id="5294487at2"/>
<evidence type="ECO:0000313" key="3">
    <source>
        <dbReference type="EMBL" id="CCD28732.1"/>
    </source>
</evidence>
<keyword evidence="4" id="KW-1185">Reference proteome</keyword>
<dbReference type="InterPro" id="IPR014004">
    <property type="entry name" value="Transpt-assoc_nodulatn_dom_bac"/>
</dbReference>
<protein>
    <submittedName>
        <fullName evidence="3">Putative Transport-associated protein</fullName>
    </submittedName>
</protein>
<dbReference type="Proteomes" id="UP000054051">
    <property type="component" value="Unassembled WGS sequence"/>
</dbReference>
<feature type="domain" description="BON" evidence="2">
    <location>
        <begin position="49"/>
        <end position="117"/>
    </location>
</feature>
<dbReference type="AlphaFoldDB" id="G2J7I7"/>
<dbReference type="PROSITE" id="PS51257">
    <property type="entry name" value="PROKAR_LIPOPROTEIN"/>
    <property type="match status" value="1"/>
</dbReference>
<dbReference type="STRING" id="1070319.CAGGBEG34_180036"/>
<accession>G2J7I7</accession>